<evidence type="ECO:0000256" key="6">
    <source>
        <dbReference type="ARBA" id="ARBA00023239"/>
    </source>
</evidence>
<dbReference type="GO" id="GO:0004590">
    <property type="term" value="F:orotidine-5'-phosphate decarboxylase activity"/>
    <property type="evidence" value="ECO:0007669"/>
    <property type="project" value="InterPro"/>
</dbReference>
<dbReference type="EC" id="4.1.2.43" evidence="4"/>
<evidence type="ECO:0000259" key="8">
    <source>
        <dbReference type="SMART" id="SM00934"/>
    </source>
</evidence>
<dbReference type="GO" id="GO:0043801">
    <property type="term" value="F:hexulose-6-phosphate synthase activity"/>
    <property type="evidence" value="ECO:0007669"/>
    <property type="project" value="UniProtKB-EC"/>
</dbReference>
<dbReference type="NCBIfam" id="NF009832">
    <property type="entry name" value="PRK13306.1"/>
    <property type="match status" value="1"/>
</dbReference>
<dbReference type="RefSeq" id="WP_061993595.1">
    <property type="nucleotide sequence ID" value="NZ_DF968005.1"/>
</dbReference>
<dbReference type="AlphaFoldDB" id="A0A0K8MI84"/>
<dbReference type="GO" id="GO:0006207">
    <property type="term" value="P:'de novo' pyrimidine nucleobase biosynthetic process"/>
    <property type="evidence" value="ECO:0007669"/>
    <property type="project" value="InterPro"/>
</dbReference>
<keyword evidence="10" id="KW-1185">Reference proteome</keyword>
<organism evidence="9 10">
    <name type="scientific">Fructobacillus ficulneus</name>
    <dbReference type="NCBI Taxonomy" id="157463"/>
    <lineage>
        <taxon>Bacteria</taxon>
        <taxon>Bacillati</taxon>
        <taxon>Bacillota</taxon>
        <taxon>Bacilli</taxon>
        <taxon>Lactobacillales</taxon>
        <taxon>Lactobacillaceae</taxon>
        <taxon>Fructobacillus</taxon>
    </lineage>
</organism>
<evidence type="ECO:0000256" key="4">
    <source>
        <dbReference type="ARBA" id="ARBA00012890"/>
    </source>
</evidence>
<keyword evidence="6" id="KW-0456">Lyase</keyword>
<dbReference type="Gene3D" id="3.20.20.70">
    <property type="entry name" value="Aldolase class I"/>
    <property type="match status" value="1"/>
</dbReference>
<reference evidence="9 10" key="1">
    <citation type="journal article" date="2015" name="BMC Genomics">
        <title>Comparative genomics of Fructobacillus spp. and Leuconostoc spp. reveals niche-specific evolution of Fructobacillus spp.</title>
        <authorList>
            <person name="Endo A."/>
            <person name="Tanizawa Y."/>
            <person name="Tanaka N."/>
            <person name="Maeno S."/>
            <person name="Kumar H."/>
            <person name="Shiwa Y."/>
            <person name="Okada S."/>
            <person name="Yoshikawa H."/>
            <person name="Dicks L."/>
            <person name="Nakagawa J."/>
            <person name="Arita M."/>
        </authorList>
    </citation>
    <scope>NUCLEOTIDE SEQUENCE [LARGE SCALE GENOMIC DNA]</scope>
    <source>
        <strain evidence="9 10">JCM 12225</strain>
    </source>
</reference>
<dbReference type="OrthoDB" id="43475at2"/>
<dbReference type="GO" id="GO:0033982">
    <property type="term" value="F:3-dehydro-L-gulonate-6-phosphate decarboxylase activity"/>
    <property type="evidence" value="ECO:0007669"/>
    <property type="project" value="TreeGrafter"/>
</dbReference>
<gene>
    <name evidence="9" type="primary">ulaD</name>
    <name evidence="9" type="ORF">FFIC_282910</name>
</gene>
<dbReference type="FunFam" id="3.20.20.70:FF:000022">
    <property type="entry name" value="3-keto-L-gulonate-6-phosphate decarboxylase UlaD"/>
    <property type="match status" value="1"/>
</dbReference>
<evidence type="ECO:0000256" key="2">
    <source>
        <dbReference type="ARBA" id="ARBA00005014"/>
    </source>
</evidence>
<keyword evidence="7" id="KW-0119">Carbohydrate metabolism</keyword>
<evidence type="ECO:0000256" key="5">
    <source>
        <dbReference type="ARBA" id="ARBA00022563"/>
    </source>
</evidence>
<proteinExistence type="inferred from homology"/>
<dbReference type="STRING" id="157463.GCA_001047075_01174"/>
<name>A0A0K8MI84_9LACO</name>
<protein>
    <recommendedName>
        <fullName evidence="4">3-hexulose-6-phosphate synthase</fullName>
        <ecNumber evidence="4">4.1.2.43</ecNumber>
    </recommendedName>
</protein>
<dbReference type="InterPro" id="IPR011060">
    <property type="entry name" value="RibuloseP-bd_barrel"/>
</dbReference>
<feature type="domain" description="Orotidine 5'-phosphate decarboxylase" evidence="8">
    <location>
        <begin position="5"/>
        <end position="203"/>
    </location>
</feature>
<dbReference type="PANTHER" id="PTHR35039">
    <property type="entry name" value="3-KETO-L-GULONATE-6-PHOSPHATE DECARBOXYLASE SGBH-RELATED"/>
    <property type="match status" value="1"/>
</dbReference>
<dbReference type="EMBL" id="DF968005">
    <property type="protein sequence ID" value="GAP00277.1"/>
    <property type="molecule type" value="Genomic_DNA"/>
</dbReference>
<accession>A0A0K8MI84</accession>
<evidence type="ECO:0000256" key="3">
    <source>
        <dbReference type="ARBA" id="ARBA00006350"/>
    </source>
</evidence>
<dbReference type="InterPro" id="IPR001754">
    <property type="entry name" value="OMPdeCOase_dom"/>
</dbReference>
<dbReference type="SUPFAM" id="SSF51366">
    <property type="entry name" value="Ribulose-phoshate binding barrel"/>
    <property type="match status" value="1"/>
</dbReference>
<dbReference type="GO" id="GO:0019854">
    <property type="term" value="P:L-ascorbic acid catabolic process"/>
    <property type="evidence" value="ECO:0007669"/>
    <property type="project" value="TreeGrafter"/>
</dbReference>
<evidence type="ECO:0000256" key="7">
    <source>
        <dbReference type="ARBA" id="ARBA00023277"/>
    </source>
</evidence>
<keyword evidence="5" id="KW-0554">One-carbon metabolism</keyword>
<comment type="similarity">
    <text evidence="3">Belongs to the HPS/KGPDC family. HPS subfamily.</text>
</comment>
<dbReference type="SMART" id="SM00934">
    <property type="entry name" value="OMPdecase"/>
    <property type="match status" value="1"/>
</dbReference>
<dbReference type="InterPro" id="IPR013785">
    <property type="entry name" value="Aldolase_TIM"/>
</dbReference>
<evidence type="ECO:0000256" key="1">
    <source>
        <dbReference type="ARBA" id="ARBA00000718"/>
    </source>
</evidence>
<dbReference type="PANTHER" id="PTHR35039:SF3">
    <property type="entry name" value="3-KETO-L-GULONATE-6-PHOSPHATE DECARBOXYLASE SGBH-RELATED"/>
    <property type="match status" value="1"/>
</dbReference>
<evidence type="ECO:0000313" key="10">
    <source>
        <dbReference type="Proteomes" id="UP000253891"/>
    </source>
</evidence>
<dbReference type="Pfam" id="PF00215">
    <property type="entry name" value="OMPdecase"/>
    <property type="match status" value="1"/>
</dbReference>
<sequence>MTKPKLQIALDQNSLAEAVAIAHKAGPIVDIVEVGTILALQAGQTAIETLSTMFPNKIIVADAKCADAGKTVAQNAKHAGADYLTVIDSATLATMLAAKAVMPNIQVELYSAWTYDLARQWIKNGIDQVIYHQSRDALLAGETWGNRDLTVVENLIDMGFRVSVTGGLTVETIPLFAGLPIETMIAGRAITGQNNPGKVAEEFQTVLTQEWG</sequence>
<evidence type="ECO:0000313" key="9">
    <source>
        <dbReference type="EMBL" id="GAP00277.1"/>
    </source>
</evidence>
<dbReference type="Proteomes" id="UP000253891">
    <property type="component" value="Unassembled WGS sequence"/>
</dbReference>
<comment type="pathway">
    <text evidence="2">One-carbon metabolism; formaldehyde assimilation via RuMP pathway; D-fructose 6-phosphate from D-ribulose 5-phosphate and formaldehyde: step 1/2.</text>
</comment>
<comment type="catalytic activity">
    <reaction evidence="1">
        <text>D-ribulose 5-phosphate + formaldehyde = D-arabino-hex-3-ulose 6-phosphate</text>
        <dbReference type="Rhea" id="RHEA:25201"/>
        <dbReference type="ChEBI" id="CHEBI:16842"/>
        <dbReference type="ChEBI" id="CHEBI:58121"/>
        <dbReference type="ChEBI" id="CHEBI:58542"/>
        <dbReference type="EC" id="4.1.2.43"/>
    </reaction>
</comment>
<dbReference type="GO" id="GO:0006730">
    <property type="term" value="P:one-carbon metabolic process"/>
    <property type="evidence" value="ECO:0007669"/>
    <property type="project" value="UniProtKB-KW"/>
</dbReference>